<dbReference type="Proteomes" id="UP001157915">
    <property type="component" value="Unassembled WGS sequence"/>
</dbReference>
<accession>A0ABY1NK18</accession>
<sequence>MNKSTDYERKQEELTWLENLQRNSWEPEVIISGITLAFLFVFPAKIYEFSVYLIQEIGVGYFPSLLILFYLTTVVSVFKIFFVVHLCLRFVWAGLLGLSYAFPEGVINKNLFKMAQDYEYQKPADMVLRLEKVCSMTFAYPVSLVLVFLTFTVYLGLLIGVYVWFDLNFFIIYVIFMVSMIGFMALMFAKKKTKFKTWYSQSMLSSISAIYQSNIGKWLAVVYAFLIFAFSTPIIISDTQDFTTYNNDRGLIEKELEWSAKYLHYETEHDFNTRYPRTFIPSEEISDDYLRLGIARYEGDGKIIEQLNTDFANELDSLGWKTLKETADLHRVYIDEQLVKIDSWSKHRIGTTKQKIYQTGIDISNLENGTHSLRVQKLLLEYGFVDNEPTLIIVNQWDQFQFIKR</sequence>
<dbReference type="EMBL" id="FXUA01000002">
    <property type="protein sequence ID" value="SMP11722.1"/>
    <property type="molecule type" value="Genomic_DNA"/>
</dbReference>
<evidence type="ECO:0000313" key="2">
    <source>
        <dbReference type="EMBL" id="SMP11722.1"/>
    </source>
</evidence>
<evidence type="ECO:0008006" key="4">
    <source>
        <dbReference type="Google" id="ProtNLM"/>
    </source>
</evidence>
<feature type="transmembrane region" description="Helical" evidence="1">
    <location>
        <begin position="218"/>
        <end position="236"/>
    </location>
</feature>
<comment type="caution">
    <text evidence="2">The sequence shown here is derived from an EMBL/GenBank/DDBJ whole genome shotgun (WGS) entry which is preliminary data.</text>
</comment>
<protein>
    <recommendedName>
        <fullName evidence="4">ABC transporter permease</fullName>
    </recommendedName>
</protein>
<keyword evidence="1" id="KW-0472">Membrane</keyword>
<keyword evidence="3" id="KW-1185">Reference proteome</keyword>
<keyword evidence="1" id="KW-1133">Transmembrane helix</keyword>
<dbReference type="RefSeq" id="WP_283411860.1">
    <property type="nucleotide sequence ID" value="NZ_FXUA01000002.1"/>
</dbReference>
<proteinExistence type="predicted"/>
<feature type="transmembrane region" description="Helical" evidence="1">
    <location>
        <begin position="90"/>
        <end position="107"/>
    </location>
</feature>
<organism evidence="2 3">
    <name type="scientific">Algoriphagus winogradskyi</name>
    <dbReference type="NCBI Taxonomy" id="237017"/>
    <lineage>
        <taxon>Bacteria</taxon>
        <taxon>Pseudomonadati</taxon>
        <taxon>Bacteroidota</taxon>
        <taxon>Cytophagia</taxon>
        <taxon>Cytophagales</taxon>
        <taxon>Cyclobacteriaceae</taxon>
        <taxon>Algoriphagus</taxon>
    </lineage>
</organism>
<evidence type="ECO:0000313" key="3">
    <source>
        <dbReference type="Proteomes" id="UP001157915"/>
    </source>
</evidence>
<gene>
    <name evidence="2" type="ORF">SAMN06265367_10245</name>
</gene>
<name>A0ABY1NK18_9BACT</name>
<evidence type="ECO:0000256" key="1">
    <source>
        <dbReference type="SAM" id="Phobius"/>
    </source>
</evidence>
<feature type="transmembrane region" description="Helical" evidence="1">
    <location>
        <begin position="59"/>
        <end position="84"/>
    </location>
</feature>
<feature type="transmembrane region" description="Helical" evidence="1">
    <location>
        <begin position="29"/>
        <end position="47"/>
    </location>
</feature>
<feature type="transmembrane region" description="Helical" evidence="1">
    <location>
        <begin position="170"/>
        <end position="189"/>
    </location>
</feature>
<feature type="transmembrane region" description="Helical" evidence="1">
    <location>
        <begin position="138"/>
        <end position="164"/>
    </location>
</feature>
<reference evidence="2 3" key="1">
    <citation type="submission" date="2017-05" db="EMBL/GenBank/DDBJ databases">
        <authorList>
            <person name="Varghese N."/>
            <person name="Submissions S."/>
        </authorList>
    </citation>
    <scope>NUCLEOTIDE SEQUENCE [LARGE SCALE GENOMIC DNA]</scope>
    <source>
        <strain evidence="2 3">DSM 15360</strain>
    </source>
</reference>
<keyword evidence="1" id="KW-0812">Transmembrane</keyword>